<dbReference type="OrthoDB" id="9796330at2"/>
<feature type="domain" description="PAS" evidence="14">
    <location>
        <begin position="25"/>
        <end position="65"/>
    </location>
</feature>
<dbReference type="InterPro" id="IPR013767">
    <property type="entry name" value="PAS_fold"/>
</dbReference>
<dbReference type="PRINTS" id="PR00344">
    <property type="entry name" value="BCTRLSENSOR"/>
</dbReference>
<dbReference type="SMART" id="SM00388">
    <property type="entry name" value="HisKA"/>
    <property type="match status" value="1"/>
</dbReference>
<comment type="subcellular location">
    <subcellularLocation>
        <location evidence="2">Membrane</location>
        <topology evidence="2">Multi-pass membrane protein</topology>
    </subcellularLocation>
</comment>
<dbReference type="eggNOG" id="COG0642">
    <property type="taxonomic scope" value="Bacteria"/>
</dbReference>
<dbReference type="STRING" id="227941.CCA_00157"/>
<dbReference type="InterPro" id="IPR036890">
    <property type="entry name" value="HATPase_C_sf"/>
</dbReference>
<keyword evidence="7" id="KW-0547">Nucleotide-binding</keyword>
<dbReference type="GO" id="GO:0005524">
    <property type="term" value="F:ATP binding"/>
    <property type="evidence" value="ECO:0007669"/>
    <property type="project" value="UniProtKB-KW"/>
</dbReference>
<proteinExistence type="predicted"/>
<evidence type="ECO:0000256" key="6">
    <source>
        <dbReference type="ARBA" id="ARBA00022692"/>
    </source>
</evidence>
<dbReference type="GO" id="GO:0030295">
    <property type="term" value="F:protein kinase activator activity"/>
    <property type="evidence" value="ECO:0007669"/>
    <property type="project" value="TreeGrafter"/>
</dbReference>
<keyword evidence="12" id="KW-0472">Membrane</keyword>
<dbReference type="PROSITE" id="PS50109">
    <property type="entry name" value="HIS_KIN"/>
    <property type="match status" value="1"/>
</dbReference>
<dbReference type="CDD" id="cd00082">
    <property type="entry name" value="HisKA"/>
    <property type="match status" value="1"/>
</dbReference>
<dbReference type="InterPro" id="IPR004358">
    <property type="entry name" value="Sig_transdc_His_kin-like_C"/>
</dbReference>
<dbReference type="SUPFAM" id="SSF47384">
    <property type="entry name" value="Homodimeric domain of signal transducing histidine kinase"/>
    <property type="match status" value="1"/>
</dbReference>
<dbReference type="KEGG" id="cca:CCA_00157"/>
<evidence type="ECO:0000313" key="16">
    <source>
        <dbReference type="Proteomes" id="UP000002193"/>
    </source>
</evidence>
<dbReference type="GO" id="GO:0000156">
    <property type="term" value="F:phosphorelay response regulator activity"/>
    <property type="evidence" value="ECO:0007669"/>
    <property type="project" value="TreeGrafter"/>
</dbReference>
<dbReference type="EC" id="2.7.13.3" evidence="3"/>
<dbReference type="InterPro" id="IPR035965">
    <property type="entry name" value="PAS-like_dom_sf"/>
</dbReference>
<keyword evidence="9" id="KW-0067">ATP-binding</keyword>
<dbReference type="SMART" id="SM00387">
    <property type="entry name" value="HATPase_c"/>
    <property type="match status" value="1"/>
</dbReference>
<evidence type="ECO:0000256" key="5">
    <source>
        <dbReference type="ARBA" id="ARBA00022679"/>
    </source>
</evidence>
<dbReference type="InterPro" id="IPR000014">
    <property type="entry name" value="PAS"/>
</dbReference>
<dbReference type="SMART" id="SM00091">
    <property type="entry name" value="PAS"/>
    <property type="match status" value="1"/>
</dbReference>
<reference evidence="15 16" key="1">
    <citation type="journal article" date="2003" name="Nucleic Acids Res.">
        <title>Genome sequence of Chlamydophila caviae (Chlamydia psittaci GPIC): examining the role of niche-specific genes in the evolution of the Chlamydiaceae.</title>
        <authorList>
            <person name="Read T.D."/>
            <person name="Myers G.S.A."/>
            <person name="Brunham R.C."/>
            <person name="Nelson W.C."/>
            <person name="Paulsen I.T."/>
            <person name="Heidelberg J.F."/>
            <person name="Holtzapple E.K."/>
            <person name="Khouri H.M."/>
            <person name="Federova N.B."/>
            <person name="Carty H.A."/>
            <person name="Umayam L.A."/>
            <person name="Haft D.H."/>
            <person name="Peterson J.D."/>
            <person name="Beanan M.J."/>
            <person name="White O."/>
            <person name="Salzberg S.L."/>
            <person name="Hsia R.-C."/>
            <person name="McClarty G."/>
            <person name="Rank R.G."/>
            <person name="Bavoil P.M."/>
            <person name="Fraser C.M."/>
        </authorList>
    </citation>
    <scope>NUCLEOTIDE SEQUENCE [LARGE SCALE GENOMIC DNA]</scope>
    <source>
        <strain evidence="16">ATCC VR-813 / DSM 19441 / 03DC25 / GPIC</strain>
    </source>
</reference>
<dbReference type="CDD" id="cd00130">
    <property type="entry name" value="PAS"/>
    <property type="match status" value="1"/>
</dbReference>
<dbReference type="PROSITE" id="PS50112">
    <property type="entry name" value="PAS"/>
    <property type="match status" value="1"/>
</dbReference>
<comment type="catalytic activity">
    <reaction evidence="1">
        <text>ATP + protein L-histidine = ADP + protein N-phospho-L-histidine.</text>
        <dbReference type="EC" id="2.7.13.3"/>
    </reaction>
</comment>
<dbReference type="InterPro" id="IPR003661">
    <property type="entry name" value="HisK_dim/P_dom"/>
</dbReference>
<evidence type="ECO:0000259" key="14">
    <source>
        <dbReference type="PROSITE" id="PS50112"/>
    </source>
</evidence>
<dbReference type="Gene3D" id="3.30.450.20">
    <property type="entry name" value="PAS domain"/>
    <property type="match status" value="1"/>
</dbReference>
<dbReference type="Gene3D" id="3.30.565.10">
    <property type="entry name" value="Histidine kinase-like ATPase, C-terminal domain"/>
    <property type="match status" value="1"/>
</dbReference>
<evidence type="ECO:0000256" key="8">
    <source>
        <dbReference type="ARBA" id="ARBA00022777"/>
    </source>
</evidence>
<dbReference type="HOGENOM" id="CLU_000445_114_39_0"/>
<evidence type="ECO:0000256" key="9">
    <source>
        <dbReference type="ARBA" id="ARBA00022840"/>
    </source>
</evidence>
<keyword evidence="4" id="KW-0597">Phosphoprotein</keyword>
<dbReference type="SUPFAM" id="SSF55785">
    <property type="entry name" value="PYP-like sensor domain (PAS domain)"/>
    <property type="match status" value="1"/>
</dbReference>
<evidence type="ECO:0000256" key="3">
    <source>
        <dbReference type="ARBA" id="ARBA00012438"/>
    </source>
</evidence>
<dbReference type="Pfam" id="PF00512">
    <property type="entry name" value="HisKA"/>
    <property type="match status" value="1"/>
</dbReference>
<dbReference type="Gene3D" id="1.10.287.130">
    <property type="match status" value="1"/>
</dbReference>
<dbReference type="EMBL" id="AE015925">
    <property type="protein sequence ID" value="AAP04909.1"/>
    <property type="molecule type" value="Genomic_DNA"/>
</dbReference>
<dbReference type="GO" id="GO:0007234">
    <property type="term" value="P:osmosensory signaling via phosphorelay pathway"/>
    <property type="evidence" value="ECO:0007669"/>
    <property type="project" value="TreeGrafter"/>
</dbReference>
<evidence type="ECO:0000256" key="12">
    <source>
        <dbReference type="ARBA" id="ARBA00023136"/>
    </source>
</evidence>
<evidence type="ECO:0000256" key="7">
    <source>
        <dbReference type="ARBA" id="ARBA00022741"/>
    </source>
</evidence>
<dbReference type="RefSeq" id="WP_011006130.1">
    <property type="nucleotide sequence ID" value="NC_003361.3"/>
</dbReference>
<dbReference type="InterPro" id="IPR005467">
    <property type="entry name" value="His_kinase_dom"/>
</dbReference>
<dbReference type="Pfam" id="PF00989">
    <property type="entry name" value="PAS"/>
    <property type="match status" value="1"/>
</dbReference>
<accession>Q824I8</accession>
<keyword evidence="8 15" id="KW-0418">Kinase</keyword>
<evidence type="ECO:0000256" key="1">
    <source>
        <dbReference type="ARBA" id="ARBA00000085"/>
    </source>
</evidence>
<dbReference type="InterPro" id="IPR036097">
    <property type="entry name" value="HisK_dim/P_sf"/>
</dbReference>
<feature type="domain" description="Histidine kinase" evidence="13">
    <location>
        <begin position="157"/>
        <end position="352"/>
    </location>
</feature>
<dbReference type="Proteomes" id="UP000002193">
    <property type="component" value="Chromosome"/>
</dbReference>
<protein>
    <recommendedName>
        <fullName evidence="3">histidine kinase</fullName>
        <ecNumber evidence="3">2.7.13.3</ecNumber>
    </recommendedName>
</protein>
<name>Q824I8_CHLCV</name>
<gene>
    <name evidence="15" type="ordered locus">CCA_00157</name>
</gene>
<evidence type="ECO:0000256" key="4">
    <source>
        <dbReference type="ARBA" id="ARBA00022553"/>
    </source>
</evidence>
<keyword evidence="10" id="KW-1133">Transmembrane helix</keyword>
<dbReference type="PANTHER" id="PTHR42878">
    <property type="entry name" value="TWO-COMPONENT HISTIDINE KINASE"/>
    <property type="match status" value="1"/>
</dbReference>
<dbReference type="Pfam" id="PF02518">
    <property type="entry name" value="HATPase_c"/>
    <property type="match status" value="1"/>
</dbReference>
<evidence type="ECO:0000259" key="13">
    <source>
        <dbReference type="PROSITE" id="PS50109"/>
    </source>
</evidence>
<dbReference type="SUPFAM" id="SSF55874">
    <property type="entry name" value="ATPase domain of HSP90 chaperone/DNA topoisomerase II/histidine kinase"/>
    <property type="match status" value="1"/>
</dbReference>
<keyword evidence="5" id="KW-0808">Transferase</keyword>
<evidence type="ECO:0000256" key="10">
    <source>
        <dbReference type="ARBA" id="ARBA00022989"/>
    </source>
</evidence>
<keyword evidence="16" id="KW-1185">Reference proteome</keyword>
<dbReference type="GO" id="GO:0006355">
    <property type="term" value="P:regulation of DNA-templated transcription"/>
    <property type="evidence" value="ECO:0007669"/>
    <property type="project" value="InterPro"/>
</dbReference>
<keyword evidence="6" id="KW-0812">Transmembrane</keyword>
<dbReference type="InterPro" id="IPR050351">
    <property type="entry name" value="BphY/WalK/GraS-like"/>
</dbReference>
<dbReference type="GO" id="GO:0016020">
    <property type="term" value="C:membrane"/>
    <property type="evidence" value="ECO:0007669"/>
    <property type="project" value="UniProtKB-SubCell"/>
</dbReference>
<organism evidence="15 16">
    <name type="scientific">Chlamydia caviae (strain ATCC VR-813 / DSM 19441 / 03DC25 / GPIC)</name>
    <name type="common">Chlamydophila caviae</name>
    <dbReference type="NCBI Taxonomy" id="227941"/>
    <lineage>
        <taxon>Bacteria</taxon>
        <taxon>Pseudomonadati</taxon>
        <taxon>Chlamydiota</taxon>
        <taxon>Chlamydiia</taxon>
        <taxon>Chlamydiales</taxon>
        <taxon>Chlamydiaceae</taxon>
        <taxon>Chlamydia/Chlamydophila group</taxon>
        <taxon>Chlamydia</taxon>
    </lineage>
</organism>
<dbReference type="PANTHER" id="PTHR42878:SF7">
    <property type="entry name" value="SENSOR HISTIDINE KINASE GLRK"/>
    <property type="match status" value="1"/>
</dbReference>
<keyword evidence="11" id="KW-0902">Two-component regulatory system</keyword>
<dbReference type="InterPro" id="IPR003594">
    <property type="entry name" value="HATPase_dom"/>
</dbReference>
<dbReference type="GO" id="GO:0000155">
    <property type="term" value="F:phosphorelay sensor kinase activity"/>
    <property type="evidence" value="ECO:0007669"/>
    <property type="project" value="InterPro"/>
</dbReference>
<evidence type="ECO:0000256" key="2">
    <source>
        <dbReference type="ARBA" id="ARBA00004141"/>
    </source>
</evidence>
<dbReference type="AlphaFoldDB" id="Q824I8"/>
<sequence length="352" mass="39366">MSNNNCKSCSSTQELIEIKSRITQSYKEADTILTSIPDGIILLSEIGNVLICNSQAREILGIPEELEMLQKPFTDFFPETFFGFSINEALQSLSSPKTLRLTLSKNDQDRDAEIFIRRNSVNGYLFLLIRDRSEYKQLENAIERYKNIAELGKMTATLAHEIRNPLSGIAGFASLLKEELSSPRHQRMLSSIIDGTRSLNSLVSSMLEYTKSQPLDLKTIDLQEFFSSLIPLLSITFPFCKFERETATPIVRAIDPDRMNSVVWNLVKNAAEATESPMTVTLHASGDISVTNPGQLSQEIFDKLFIPFFTTKAQGNGLGLAEALKIMRLHGGDVHVENANARITFTLKIPQP</sequence>
<evidence type="ECO:0000313" key="15">
    <source>
        <dbReference type="EMBL" id="AAP04909.1"/>
    </source>
</evidence>
<evidence type="ECO:0000256" key="11">
    <source>
        <dbReference type="ARBA" id="ARBA00023012"/>
    </source>
</evidence>